<dbReference type="AlphaFoldDB" id="A0A921UAB2"/>
<protein>
    <submittedName>
        <fullName evidence="2">Uncharacterized protein</fullName>
    </submittedName>
</protein>
<gene>
    <name evidence="2" type="ORF">BDA96_07G123100</name>
</gene>
<reference evidence="2" key="2">
    <citation type="submission" date="2020-10" db="EMBL/GenBank/DDBJ databases">
        <authorList>
            <person name="Cooper E.A."/>
            <person name="Brenton Z.W."/>
            <person name="Flinn B.S."/>
            <person name="Jenkins J."/>
            <person name="Shu S."/>
            <person name="Flowers D."/>
            <person name="Luo F."/>
            <person name="Wang Y."/>
            <person name="Xia P."/>
            <person name="Barry K."/>
            <person name="Daum C."/>
            <person name="Lipzen A."/>
            <person name="Yoshinaga Y."/>
            <person name="Schmutz J."/>
            <person name="Saski C."/>
            <person name="Vermerris W."/>
            <person name="Kresovich S."/>
        </authorList>
    </citation>
    <scope>NUCLEOTIDE SEQUENCE</scope>
</reference>
<organism evidence="2 3">
    <name type="scientific">Sorghum bicolor</name>
    <name type="common">Sorghum</name>
    <name type="synonym">Sorghum vulgare</name>
    <dbReference type="NCBI Taxonomy" id="4558"/>
    <lineage>
        <taxon>Eukaryota</taxon>
        <taxon>Viridiplantae</taxon>
        <taxon>Streptophyta</taxon>
        <taxon>Embryophyta</taxon>
        <taxon>Tracheophyta</taxon>
        <taxon>Spermatophyta</taxon>
        <taxon>Magnoliopsida</taxon>
        <taxon>Liliopsida</taxon>
        <taxon>Poales</taxon>
        <taxon>Poaceae</taxon>
        <taxon>PACMAD clade</taxon>
        <taxon>Panicoideae</taxon>
        <taxon>Andropogonodae</taxon>
        <taxon>Andropogoneae</taxon>
        <taxon>Sorghinae</taxon>
        <taxon>Sorghum</taxon>
    </lineage>
</organism>
<evidence type="ECO:0000313" key="2">
    <source>
        <dbReference type="EMBL" id="KAG0523436.1"/>
    </source>
</evidence>
<accession>A0A921UAB2</accession>
<evidence type="ECO:0000313" key="3">
    <source>
        <dbReference type="Proteomes" id="UP000807115"/>
    </source>
</evidence>
<dbReference type="Proteomes" id="UP000807115">
    <property type="component" value="Chromosome 7"/>
</dbReference>
<reference evidence="2" key="1">
    <citation type="journal article" date="2019" name="BMC Genomics">
        <title>A new reference genome for Sorghum bicolor reveals high levels of sequence similarity between sweet and grain genotypes: implications for the genetics of sugar metabolism.</title>
        <authorList>
            <person name="Cooper E.A."/>
            <person name="Brenton Z.W."/>
            <person name="Flinn B.S."/>
            <person name="Jenkins J."/>
            <person name="Shu S."/>
            <person name="Flowers D."/>
            <person name="Luo F."/>
            <person name="Wang Y."/>
            <person name="Xia P."/>
            <person name="Barry K."/>
            <person name="Daum C."/>
            <person name="Lipzen A."/>
            <person name="Yoshinaga Y."/>
            <person name="Schmutz J."/>
            <person name="Saski C."/>
            <person name="Vermerris W."/>
            <person name="Kresovich S."/>
        </authorList>
    </citation>
    <scope>NUCLEOTIDE SEQUENCE</scope>
</reference>
<feature type="region of interest" description="Disordered" evidence="1">
    <location>
        <begin position="1"/>
        <end position="29"/>
    </location>
</feature>
<name>A0A921UAB2_SORBI</name>
<sequence length="90" mass="10163">MQDAIESSLPTHDEPEVVPTRIHGSKHVKETEADSVLLSTKKSIQSSRLTRNSHRNLFSNDKDSNETVTFITSQTLRNTAANKKRQCKNK</sequence>
<comment type="caution">
    <text evidence="2">The sequence shown here is derived from an EMBL/GenBank/DDBJ whole genome shotgun (WGS) entry which is preliminary data.</text>
</comment>
<evidence type="ECO:0000256" key="1">
    <source>
        <dbReference type="SAM" id="MobiDB-lite"/>
    </source>
</evidence>
<dbReference type="EMBL" id="CM027686">
    <property type="protein sequence ID" value="KAG0523436.1"/>
    <property type="molecule type" value="Genomic_DNA"/>
</dbReference>
<proteinExistence type="predicted"/>